<reference evidence="1 2" key="1">
    <citation type="submission" date="2016-12" db="EMBL/GenBank/DDBJ databases">
        <title>Genome sequencing of Methylocaldum marinum.</title>
        <authorList>
            <person name="Takeuchi M."/>
            <person name="Kamagata Y."/>
            <person name="Hiraoka S."/>
            <person name="Oshima K."/>
            <person name="Hattori M."/>
            <person name="Iwasaki W."/>
        </authorList>
    </citation>
    <scope>NUCLEOTIDE SEQUENCE [LARGE SCALE GENOMIC DNA]</scope>
    <source>
        <strain evidence="1 2">S8</strain>
    </source>
</reference>
<dbReference type="Proteomes" id="UP000266313">
    <property type="component" value="Chromosome"/>
</dbReference>
<name>A0A250KXH3_9GAMM</name>
<dbReference type="KEGG" id="mmai:sS8_4284"/>
<sequence length="216" mass="22527">MVRDLERCGWYLTASYDVARSGSLPANGCTEAPHEGAAHGSCGMNRIVRGFSDDGLPLGGHLWQYWITQVQAAIGMDFIIITGDQALFDTSFAPATVIAPPGVITGTSKEKINGSIVCAVGDEASVVVAGAAYVTPSFPIPGVGTLTIESLGADQQAQKGKTGGRAAILKGTKFRARFQVNVPAQVVQPTGTVFDPNPVYSGTGSFITTNTHVRAE</sequence>
<dbReference type="EMBL" id="AP017928">
    <property type="protein sequence ID" value="BBA36214.1"/>
    <property type="molecule type" value="Genomic_DNA"/>
</dbReference>
<gene>
    <name evidence="1" type="ORF">sS8_4284</name>
</gene>
<accession>A0A250KXH3</accession>
<proteinExistence type="predicted"/>
<protein>
    <submittedName>
        <fullName evidence="1">Uncharacterized protein</fullName>
    </submittedName>
</protein>
<organism evidence="1 2">
    <name type="scientific">Methylocaldum marinum</name>
    <dbReference type="NCBI Taxonomy" id="1432792"/>
    <lineage>
        <taxon>Bacteria</taxon>
        <taxon>Pseudomonadati</taxon>
        <taxon>Pseudomonadota</taxon>
        <taxon>Gammaproteobacteria</taxon>
        <taxon>Methylococcales</taxon>
        <taxon>Methylococcaceae</taxon>
        <taxon>Methylocaldum</taxon>
    </lineage>
</organism>
<evidence type="ECO:0000313" key="2">
    <source>
        <dbReference type="Proteomes" id="UP000266313"/>
    </source>
</evidence>
<dbReference type="InterPro" id="IPR045362">
    <property type="entry name" value="CIS_spike_tip"/>
</dbReference>
<dbReference type="AlphaFoldDB" id="A0A250KXH3"/>
<keyword evidence="2" id="KW-1185">Reference proteome</keyword>
<dbReference type="Pfam" id="PF19267">
    <property type="entry name" value="CIS_spike_tip"/>
    <property type="match status" value="1"/>
</dbReference>
<evidence type="ECO:0000313" key="1">
    <source>
        <dbReference type="EMBL" id="BBA36214.1"/>
    </source>
</evidence>